<evidence type="ECO:0000313" key="2">
    <source>
        <dbReference type="EMBL" id="CAD9826257.1"/>
    </source>
</evidence>
<feature type="region of interest" description="Disordered" evidence="1">
    <location>
        <begin position="121"/>
        <end position="197"/>
    </location>
</feature>
<evidence type="ECO:0000256" key="1">
    <source>
        <dbReference type="SAM" id="MobiDB-lite"/>
    </source>
</evidence>
<accession>A0A7S2UPL1</accession>
<dbReference type="EMBL" id="HBHQ01026713">
    <property type="protein sequence ID" value="CAD9826257.1"/>
    <property type="molecule type" value="Transcribed_RNA"/>
</dbReference>
<sequence>MNRTGRVTVRAHTRMHSCELMSPSHNTEEMTHHNLPMNAVFTFAPETDTMCTDRRNTSQDGCVHNSPREFFSTPKPMFQTNDAVPETPAPPHRRGGRSVDLDDYPELIRFTSSLPLLARYSQPQTEERHSNNIQQESNLHNPNNFRSINQGDSLLGKRTPEALSTHRRPNDRPVVTPLTARRRSEPSSVRPRLKMKRTSAPNITELFVDTSSSHDDPFFSARPLPKLVPFGPGEFSTPEEKKGFQDGDGSPQVHPSKILFPNLD</sequence>
<organism evidence="2">
    <name type="scientific">Attheya septentrionalis</name>
    <dbReference type="NCBI Taxonomy" id="420275"/>
    <lineage>
        <taxon>Eukaryota</taxon>
        <taxon>Sar</taxon>
        <taxon>Stramenopiles</taxon>
        <taxon>Ochrophyta</taxon>
        <taxon>Bacillariophyta</taxon>
        <taxon>Coscinodiscophyceae</taxon>
        <taxon>Chaetocerotophycidae</taxon>
        <taxon>Chaetocerotales</taxon>
        <taxon>Attheyaceae</taxon>
        <taxon>Attheya</taxon>
    </lineage>
</organism>
<proteinExistence type="predicted"/>
<protein>
    <submittedName>
        <fullName evidence="2">Uncharacterized protein</fullName>
    </submittedName>
</protein>
<name>A0A7S2UPL1_9STRA</name>
<reference evidence="2" key="1">
    <citation type="submission" date="2021-01" db="EMBL/GenBank/DDBJ databases">
        <authorList>
            <person name="Corre E."/>
            <person name="Pelletier E."/>
            <person name="Niang G."/>
            <person name="Scheremetjew M."/>
            <person name="Finn R."/>
            <person name="Kale V."/>
            <person name="Holt S."/>
            <person name="Cochrane G."/>
            <person name="Meng A."/>
            <person name="Brown T."/>
            <person name="Cohen L."/>
        </authorList>
    </citation>
    <scope>NUCLEOTIDE SEQUENCE</scope>
    <source>
        <strain evidence="2">CCMP2084</strain>
    </source>
</reference>
<gene>
    <name evidence="2" type="ORF">ASEP1449_LOCUS18091</name>
</gene>
<feature type="region of interest" description="Disordered" evidence="1">
    <location>
        <begin position="58"/>
        <end position="100"/>
    </location>
</feature>
<feature type="region of interest" description="Disordered" evidence="1">
    <location>
        <begin position="211"/>
        <end position="264"/>
    </location>
</feature>
<feature type="compositionally biased region" description="Polar residues" evidence="1">
    <location>
        <begin position="131"/>
        <end position="152"/>
    </location>
</feature>
<dbReference type="AlphaFoldDB" id="A0A7S2UPL1"/>